<evidence type="ECO:0000313" key="3">
    <source>
        <dbReference type="Proteomes" id="UP000598146"/>
    </source>
</evidence>
<evidence type="ECO:0000313" key="2">
    <source>
        <dbReference type="EMBL" id="MBG0568635.1"/>
    </source>
</evidence>
<protein>
    <submittedName>
        <fullName evidence="2">Uncharacterized protein</fullName>
    </submittedName>
</protein>
<evidence type="ECO:0000256" key="1">
    <source>
        <dbReference type="SAM" id="MobiDB-lite"/>
    </source>
</evidence>
<accession>A0A931G2X4</accession>
<dbReference type="Proteomes" id="UP000598146">
    <property type="component" value="Unassembled WGS sequence"/>
</dbReference>
<sequence length="105" mass="11665">MAYLRRCSEMTPSWCSAGSPGRPRRKSPDGGRFEVFLIDKRTNAKAGGFHATSPRQEAISVGSSSEDNKIAERYPWLQAVRPVKVDGGWVSRGDGHVYWAQRLQG</sequence>
<organism evidence="2 3">
    <name type="scientific">Actinoplanes aureus</name>
    <dbReference type="NCBI Taxonomy" id="2792083"/>
    <lineage>
        <taxon>Bacteria</taxon>
        <taxon>Bacillati</taxon>
        <taxon>Actinomycetota</taxon>
        <taxon>Actinomycetes</taxon>
        <taxon>Micromonosporales</taxon>
        <taxon>Micromonosporaceae</taxon>
        <taxon>Actinoplanes</taxon>
    </lineage>
</organism>
<feature type="region of interest" description="Disordered" evidence="1">
    <location>
        <begin position="1"/>
        <end position="31"/>
    </location>
</feature>
<name>A0A931G2X4_9ACTN</name>
<dbReference type="AlphaFoldDB" id="A0A931G2X4"/>
<proteinExistence type="predicted"/>
<reference evidence="2" key="1">
    <citation type="submission" date="2020-11" db="EMBL/GenBank/DDBJ databases">
        <title>Isolation and identification of active actinomycetes.</title>
        <authorList>
            <person name="Sun X."/>
        </authorList>
    </citation>
    <scope>NUCLEOTIDE SEQUENCE</scope>
    <source>
        <strain evidence="2">NEAU-A11</strain>
    </source>
</reference>
<gene>
    <name evidence="2" type="ORF">I4J89_45160</name>
</gene>
<comment type="caution">
    <text evidence="2">The sequence shown here is derived from an EMBL/GenBank/DDBJ whole genome shotgun (WGS) entry which is preliminary data.</text>
</comment>
<keyword evidence="3" id="KW-1185">Reference proteome</keyword>
<dbReference type="RefSeq" id="WP_196420404.1">
    <property type="nucleotide sequence ID" value="NZ_JADQTO010000041.1"/>
</dbReference>
<dbReference type="EMBL" id="JADQTO010000041">
    <property type="protein sequence ID" value="MBG0568635.1"/>
    <property type="molecule type" value="Genomic_DNA"/>
</dbReference>